<evidence type="ECO:0000256" key="5">
    <source>
        <dbReference type="ARBA" id="ARBA00022692"/>
    </source>
</evidence>
<dbReference type="InterPro" id="IPR001171">
    <property type="entry name" value="ERG24_DHCR-like"/>
</dbReference>
<keyword evidence="4" id="KW-0153">Cholesterol metabolism</keyword>
<dbReference type="VEuPathDB" id="FungiDB:ASPWEDRAFT_44824"/>
<keyword evidence="22" id="KW-1185">Reference proteome</keyword>
<feature type="transmembrane region" description="Helical" evidence="20">
    <location>
        <begin position="271"/>
        <end position="290"/>
    </location>
</feature>
<dbReference type="GO" id="GO:0006695">
    <property type="term" value="P:cholesterol biosynthetic process"/>
    <property type="evidence" value="ECO:0007669"/>
    <property type="project" value="UniProtKB-KW"/>
</dbReference>
<protein>
    <recommendedName>
        <fullName evidence="18">7-dehydrocholesterol reductase</fullName>
        <ecNumber evidence="17">1.3.1.21</ecNumber>
    </recommendedName>
    <alternativeName>
        <fullName evidence="19">Sterol Delta(7)-reductase</fullName>
    </alternativeName>
</protein>
<evidence type="ECO:0000256" key="17">
    <source>
        <dbReference type="ARBA" id="ARBA00038851"/>
    </source>
</evidence>
<evidence type="ECO:0000313" key="21">
    <source>
        <dbReference type="EMBL" id="OJJ30847.1"/>
    </source>
</evidence>
<reference evidence="22" key="1">
    <citation type="journal article" date="2017" name="Genome Biol.">
        <title>Comparative genomics reveals high biological diversity and specific adaptations in the industrially and medically important fungal genus Aspergillus.</title>
        <authorList>
            <person name="de Vries R.P."/>
            <person name="Riley R."/>
            <person name="Wiebenga A."/>
            <person name="Aguilar-Osorio G."/>
            <person name="Amillis S."/>
            <person name="Uchima C.A."/>
            <person name="Anderluh G."/>
            <person name="Asadollahi M."/>
            <person name="Askin M."/>
            <person name="Barry K."/>
            <person name="Battaglia E."/>
            <person name="Bayram O."/>
            <person name="Benocci T."/>
            <person name="Braus-Stromeyer S.A."/>
            <person name="Caldana C."/>
            <person name="Canovas D."/>
            <person name="Cerqueira G.C."/>
            <person name="Chen F."/>
            <person name="Chen W."/>
            <person name="Choi C."/>
            <person name="Clum A."/>
            <person name="Dos Santos R.A."/>
            <person name="Damasio A.R."/>
            <person name="Diallinas G."/>
            <person name="Emri T."/>
            <person name="Fekete E."/>
            <person name="Flipphi M."/>
            <person name="Freyberg S."/>
            <person name="Gallo A."/>
            <person name="Gournas C."/>
            <person name="Habgood R."/>
            <person name="Hainaut M."/>
            <person name="Harispe M.L."/>
            <person name="Henrissat B."/>
            <person name="Hilden K.S."/>
            <person name="Hope R."/>
            <person name="Hossain A."/>
            <person name="Karabika E."/>
            <person name="Karaffa L."/>
            <person name="Karanyi Z."/>
            <person name="Krasevec N."/>
            <person name="Kuo A."/>
            <person name="Kusch H."/>
            <person name="LaButti K."/>
            <person name="Lagendijk E.L."/>
            <person name="Lapidus A."/>
            <person name="Levasseur A."/>
            <person name="Lindquist E."/>
            <person name="Lipzen A."/>
            <person name="Logrieco A.F."/>
            <person name="MacCabe A."/>
            <person name="Maekelae M.R."/>
            <person name="Malavazi I."/>
            <person name="Melin P."/>
            <person name="Meyer V."/>
            <person name="Mielnichuk N."/>
            <person name="Miskei M."/>
            <person name="Molnar A.P."/>
            <person name="Mule G."/>
            <person name="Ngan C.Y."/>
            <person name="Orejas M."/>
            <person name="Orosz E."/>
            <person name="Ouedraogo J.P."/>
            <person name="Overkamp K.M."/>
            <person name="Park H.-S."/>
            <person name="Perrone G."/>
            <person name="Piumi F."/>
            <person name="Punt P.J."/>
            <person name="Ram A.F."/>
            <person name="Ramon A."/>
            <person name="Rauscher S."/>
            <person name="Record E."/>
            <person name="Riano-Pachon D.M."/>
            <person name="Robert V."/>
            <person name="Roehrig J."/>
            <person name="Ruller R."/>
            <person name="Salamov A."/>
            <person name="Salih N.S."/>
            <person name="Samson R.A."/>
            <person name="Sandor E."/>
            <person name="Sanguinetti M."/>
            <person name="Schuetze T."/>
            <person name="Sepcic K."/>
            <person name="Shelest E."/>
            <person name="Sherlock G."/>
            <person name="Sophianopoulou V."/>
            <person name="Squina F.M."/>
            <person name="Sun H."/>
            <person name="Susca A."/>
            <person name="Todd R.B."/>
            <person name="Tsang A."/>
            <person name="Unkles S.E."/>
            <person name="van de Wiele N."/>
            <person name="van Rossen-Uffink D."/>
            <person name="Oliveira J.V."/>
            <person name="Vesth T.C."/>
            <person name="Visser J."/>
            <person name="Yu J.-H."/>
            <person name="Zhou M."/>
            <person name="Andersen M.R."/>
            <person name="Archer D.B."/>
            <person name="Baker S.E."/>
            <person name="Benoit I."/>
            <person name="Brakhage A.A."/>
            <person name="Braus G.H."/>
            <person name="Fischer R."/>
            <person name="Frisvad J.C."/>
            <person name="Goldman G.H."/>
            <person name="Houbraken J."/>
            <person name="Oakley B."/>
            <person name="Pocsi I."/>
            <person name="Scazzocchio C."/>
            <person name="Seiboth B."/>
            <person name="vanKuyk P.A."/>
            <person name="Wortman J."/>
            <person name="Dyer P.S."/>
            <person name="Grigoriev I.V."/>
        </authorList>
    </citation>
    <scope>NUCLEOTIDE SEQUENCE [LARGE SCALE GENOMIC DNA]</scope>
    <source>
        <strain evidence="22">DTO 134E9</strain>
    </source>
</reference>
<keyword evidence="11 20" id="KW-0560">Oxidoreductase</keyword>
<dbReference type="RefSeq" id="XP_040684524.1">
    <property type="nucleotide sequence ID" value="XM_040836363.1"/>
</dbReference>
<name>A0A1L9R7J1_ASPWE</name>
<keyword evidence="14 20" id="KW-0472">Membrane</keyword>
<evidence type="ECO:0000256" key="3">
    <source>
        <dbReference type="ARBA" id="ARBA00022516"/>
    </source>
</evidence>
<evidence type="ECO:0000256" key="14">
    <source>
        <dbReference type="ARBA" id="ARBA00023136"/>
    </source>
</evidence>
<feature type="transmembrane region" description="Helical" evidence="20">
    <location>
        <begin position="112"/>
        <end position="136"/>
    </location>
</feature>
<keyword evidence="8" id="KW-0521">NADP</keyword>
<keyword evidence="16 20" id="KW-0753">Steroid metabolism</keyword>
<dbReference type="PANTHER" id="PTHR21257">
    <property type="entry name" value="DELTA(14)-STEROL REDUCTASE"/>
    <property type="match status" value="1"/>
</dbReference>
<evidence type="ECO:0000256" key="18">
    <source>
        <dbReference type="ARBA" id="ARBA00039984"/>
    </source>
</evidence>
<dbReference type="PROSITE" id="PS01018">
    <property type="entry name" value="STEROL_REDUCT_2"/>
    <property type="match status" value="1"/>
</dbReference>
<dbReference type="GO" id="GO:0016132">
    <property type="term" value="P:brassinosteroid biosynthetic process"/>
    <property type="evidence" value="ECO:0007669"/>
    <property type="project" value="TreeGrafter"/>
</dbReference>
<evidence type="ECO:0000256" key="13">
    <source>
        <dbReference type="ARBA" id="ARBA00023098"/>
    </source>
</evidence>
<dbReference type="EC" id="1.3.1.21" evidence="17"/>
<evidence type="ECO:0000256" key="19">
    <source>
        <dbReference type="ARBA" id="ARBA00042688"/>
    </source>
</evidence>
<evidence type="ECO:0000256" key="2">
    <source>
        <dbReference type="ARBA" id="ARBA00005402"/>
    </source>
</evidence>
<keyword evidence="12 20" id="KW-0756">Sterol biosynthesis</keyword>
<dbReference type="Pfam" id="PF01222">
    <property type="entry name" value="ERG4_ERG24"/>
    <property type="match status" value="1"/>
</dbReference>
<keyword evidence="6" id="KW-0152">Cholesterol biosynthesis</keyword>
<dbReference type="OrthoDB" id="5326588at2759"/>
<dbReference type="EMBL" id="KV878216">
    <property type="protein sequence ID" value="OJJ30847.1"/>
    <property type="molecule type" value="Genomic_DNA"/>
</dbReference>
<dbReference type="GO" id="GO:0005789">
    <property type="term" value="C:endoplasmic reticulum membrane"/>
    <property type="evidence" value="ECO:0007669"/>
    <property type="project" value="UniProtKB-SubCell"/>
</dbReference>
<dbReference type="PANTHER" id="PTHR21257:SF38">
    <property type="entry name" value="7-DEHYDROCHOLESTEROL REDUCTASE"/>
    <property type="match status" value="1"/>
</dbReference>
<dbReference type="GO" id="GO:0047598">
    <property type="term" value="F:7-dehydrocholesterol reductase activity"/>
    <property type="evidence" value="ECO:0007669"/>
    <property type="project" value="UniProtKB-EC"/>
</dbReference>
<gene>
    <name evidence="21" type="ORF">ASPWEDRAFT_44824</name>
</gene>
<keyword evidence="15 20" id="KW-1207">Sterol metabolism</keyword>
<dbReference type="Gene3D" id="1.20.120.1630">
    <property type="match status" value="1"/>
</dbReference>
<evidence type="ECO:0000256" key="4">
    <source>
        <dbReference type="ARBA" id="ARBA00022548"/>
    </source>
</evidence>
<evidence type="ECO:0000256" key="10">
    <source>
        <dbReference type="ARBA" id="ARBA00022989"/>
    </source>
</evidence>
<comment type="similarity">
    <text evidence="2 20">Belongs to the ERG4/ERG24 family.</text>
</comment>
<keyword evidence="13 20" id="KW-0443">Lipid metabolism</keyword>
<feature type="transmembrane region" description="Helical" evidence="20">
    <location>
        <begin position="296"/>
        <end position="318"/>
    </location>
</feature>
<dbReference type="Proteomes" id="UP000184383">
    <property type="component" value="Unassembled WGS sequence"/>
</dbReference>
<feature type="transmembrane region" description="Helical" evidence="20">
    <location>
        <begin position="12"/>
        <end position="35"/>
    </location>
</feature>
<feature type="transmembrane region" description="Helical" evidence="20">
    <location>
        <begin position="142"/>
        <end position="160"/>
    </location>
</feature>
<dbReference type="AlphaFoldDB" id="A0A1L9R7J1"/>
<keyword evidence="3 20" id="KW-0444">Lipid biosynthesis</keyword>
<evidence type="ECO:0000256" key="11">
    <source>
        <dbReference type="ARBA" id="ARBA00023002"/>
    </source>
</evidence>
<keyword evidence="5 20" id="KW-0812">Transmembrane</keyword>
<proteinExistence type="inferred from homology"/>
<keyword evidence="9 20" id="KW-0752">Steroid biosynthesis</keyword>
<dbReference type="InterPro" id="IPR018083">
    <property type="entry name" value="Sterol_reductase_CS"/>
</dbReference>
<evidence type="ECO:0000256" key="12">
    <source>
        <dbReference type="ARBA" id="ARBA00023011"/>
    </source>
</evidence>
<comment type="subcellular location">
    <subcellularLocation>
        <location evidence="1">Endoplasmic reticulum membrane</location>
        <topology evidence="1">Multi-pass membrane protein</topology>
    </subcellularLocation>
</comment>
<evidence type="ECO:0000256" key="6">
    <source>
        <dbReference type="ARBA" id="ARBA00022778"/>
    </source>
</evidence>
<evidence type="ECO:0000256" key="8">
    <source>
        <dbReference type="ARBA" id="ARBA00022857"/>
    </source>
</evidence>
<evidence type="ECO:0000256" key="9">
    <source>
        <dbReference type="ARBA" id="ARBA00022955"/>
    </source>
</evidence>
<organism evidence="21 22">
    <name type="scientific">Aspergillus wentii DTO 134E9</name>
    <dbReference type="NCBI Taxonomy" id="1073089"/>
    <lineage>
        <taxon>Eukaryota</taxon>
        <taxon>Fungi</taxon>
        <taxon>Dikarya</taxon>
        <taxon>Ascomycota</taxon>
        <taxon>Pezizomycotina</taxon>
        <taxon>Eurotiomycetes</taxon>
        <taxon>Eurotiomycetidae</taxon>
        <taxon>Eurotiales</taxon>
        <taxon>Aspergillaceae</taxon>
        <taxon>Aspergillus</taxon>
        <taxon>Aspergillus subgen. Cremei</taxon>
    </lineage>
</organism>
<dbReference type="STRING" id="1073089.A0A1L9R7J1"/>
<feature type="transmembrane region" description="Helical" evidence="20">
    <location>
        <begin position="72"/>
        <end position="91"/>
    </location>
</feature>
<accession>A0A1L9R7J1</accession>
<keyword evidence="7" id="KW-0256">Endoplasmic reticulum</keyword>
<evidence type="ECO:0000256" key="20">
    <source>
        <dbReference type="RuleBase" id="RU369120"/>
    </source>
</evidence>
<evidence type="ECO:0000256" key="1">
    <source>
        <dbReference type="ARBA" id="ARBA00004477"/>
    </source>
</evidence>
<evidence type="ECO:0000256" key="7">
    <source>
        <dbReference type="ARBA" id="ARBA00022824"/>
    </source>
</evidence>
<evidence type="ECO:0000256" key="15">
    <source>
        <dbReference type="ARBA" id="ARBA00023166"/>
    </source>
</evidence>
<feature type="transmembrane region" description="Helical" evidence="20">
    <location>
        <begin position="233"/>
        <end position="250"/>
    </location>
</feature>
<evidence type="ECO:0000313" key="22">
    <source>
        <dbReference type="Proteomes" id="UP000184383"/>
    </source>
</evidence>
<dbReference type="GeneID" id="63752211"/>
<sequence>MSSQQPRKKSTEYFVETASFFLVTGSPVLILFYWICYEFFETSLSATVAAAQSEGILQFFSTRLPCVDMPSILAYAIWTLFQAVLFTFLPGSLELGLPTPSGKRLSYKINGLAAWVVTLGSMVVAHYTGLVPMTFIADHWEGLVWTVNIYSLVALVIFHLKAYCWPDSPEDDTSTGFFFTDFLNGIEFNPRFGKHWDIKHFHSTRAGGVIIWNVVDFAFAAAQYYSLGYLTNSMVLAVVLRLLVVLDFFANEKWFIGTLDIAYEHFGFYYIYGYSAFMPVLYTLQAQYLYRHPESLSTLSIVLITVAWVAGWALTLWANYHKDITRESQGECTIWGEKAKTITCSYQTAGGKTHKSQILYSGWWGVVRHANYLGNIIFTYALCATCGFQSVYPWTEAIFVTGVMVHRCLRDEKKCLSKYGAQWEEYCKRVPWRLIPGIF</sequence>
<evidence type="ECO:0000256" key="16">
    <source>
        <dbReference type="ARBA" id="ARBA00023221"/>
    </source>
</evidence>
<keyword evidence="10 20" id="KW-1133">Transmembrane helix</keyword>